<comment type="caution">
    <text evidence="1">The sequence shown here is derived from an EMBL/GenBank/DDBJ whole genome shotgun (WGS) entry which is preliminary data.</text>
</comment>
<accession>A0A8X7XMJ4</accession>
<dbReference type="EMBL" id="JAATIS010000094">
    <property type="protein sequence ID" value="KAG2470647.1"/>
    <property type="molecule type" value="Genomic_DNA"/>
</dbReference>
<dbReference type="AlphaFoldDB" id="A0A8X7XMJ4"/>
<organism evidence="1 2">
    <name type="scientific">Polypterus senegalus</name>
    <name type="common">Senegal bichir</name>
    <dbReference type="NCBI Taxonomy" id="55291"/>
    <lineage>
        <taxon>Eukaryota</taxon>
        <taxon>Metazoa</taxon>
        <taxon>Chordata</taxon>
        <taxon>Craniata</taxon>
        <taxon>Vertebrata</taxon>
        <taxon>Euteleostomi</taxon>
        <taxon>Actinopterygii</taxon>
        <taxon>Polypteriformes</taxon>
        <taxon>Polypteridae</taxon>
        <taxon>Polypterus</taxon>
    </lineage>
</organism>
<sequence length="80" mass="9076">MDTYDVFQEEVSPSLDTTLLLHRKGFDCGLEAKNLGFNCTTNQGKLDPKEGKVIFPESNRHVPNEEIVLGQLTYDGRLYE</sequence>
<reference evidence="1 2" key="1">
    <citation type="journal article" date="2021" name="Cell">
        <title>Tracing the genetic footprints of vertebrate landing in non-teleost ray-finned fishes.</title>
        <authorList>
            <person name="Bi X."/>
            <person name="Wang K."/>
            <person name="Yang L."/>
            <person name="Pan H."/>
            <person name="Jiang H."/>
            <person name="Wei Q."/>
            <person name="Fang M."/>
            <person name="Yu H."/>
            <person name="Zhu C."/>
            <person name="Cai Y."/>
            <person name="He Y."/>
            <person name="Gan X."/>
            <person name="Zeng H."/>
            <person name="Yu D."/>
            <person name="Zhu Y."/>
            <person name="Jiang H."/>
            <person name="Qiu Q."/>
            <person name="Yang H."/>
            <person name="Zhang Y.E."/>
            <person name="Wang W."/>
            <person name="Zhu M."/>
            <person name="He S."/>
            <person name="Zhang G."/>
        </authorList>
    </citation>
    <scope>NUCLEOTIDE SEQUENCE [LARGE SCALE GENOMIC DNA]</scope>
    <source>
        <strain evidence="1">Bchr_013</strain>
    </source>
</reference>
<dbReference type="Proteomes" id="UP000886611">
    <property type="component" value="Unassembled WGS sequence"/>
</dbReference>
<keyword evidence="2" id="KW-1185">Reference proteome</keyword>
<gene>
    <name evidence="1" type="primary">Man2a2_1</name>
    <name evidence="1" type="ORF">GTO96_0006052</name>
</gene>
<name>A0A8X7XMJ4_POLSE</name>
<protein>
    <submittedName>
        <fullName evidence="1">MA2A2 mannosidase</fullName>
    </submittedName>
</protein>
<evidence type="ECO:0000313" key="1">
    <source>
        <dbReference type="EMBL" id="KAG2470647.1"/>
    </source>
</evidence>
<feature type="non-terminal residue" evidence="1">
    <location>
        <position position="1"/>
    </location>
</feature>
<feature type="non-terminal residue" evidence="1">
    <location>
        <position position="80"/>
    </location>
</feature>
<evidence type="ECO:0000313" key="2">
    <source>
        <dbReference type="Proteomes" id="UP000886611"/>
    </source>
</evidence>
<proteinExistence type="predicted"/>